<sequence>MLKNLSKKQRIIFVCYIIVAFFITQFIAGFVFGVVSALKDDGNLDTYSILILSNLLNIFFIKNIFSKYGINIFKDKKNKLLEILVVIIISAIFNISLGFIINYFKLSTSNQEALEIMMQGKNIVYIIIGSAVIVPIAEELLFRGVFANLFSNKKINFIISVLFFTIMHGPKNIIEFIPYFLMGILFTGTYFYTGSLKLAMLAHIVNNFLAMLSFYFKN</sequence>
<keyword evidence="4" id="KW-1185">Reference proteome</keyword>
<dbReference type="AlphaFoldDB" id="A0A7Z0TAW7"/>
<dbReference type="InterPro" id="IPR003675">
    <property type="entry name" value="Rce1/LyrA-like_dom"/>
</dbReference>
<dbReference type="InterPro" id="IPR052710">
    <property type="entry name" value="CAAX_protease"/>
</dbReference>
<dbReference type="Pfam" id="PF02517">
    <property type="entry name" value="Rce1-like"/>
    <property type="match status" value="1"/>
</dbReference>
<gene>
    <name evidence="3" type="ORF">HP397_06410</name>
</gene>
<protein>
    <submittedName>
        <fullName evidence="3">CPBP family intramembrane metalloprotease</fullName>
    </submittedName>
</protein>
<name>A0A7Z0TAW7_9FUSO</name>
<keyword evidence="1" id="KW-1133">Transmembrane helix</keyword>
<evidence type="ECO:0000313" key="3">
    <source>
        <dbReference type="EMBL" id="NYV28432.1"/>
    </source>
</evidence>
<feature type="transmembrane region" description="Helical" evidence="1">
    <location>
        <begin position="47"/>
        <end position="68"/>
    </location>
</feature>
<accession>A0A7Z0TAW7</accession>
<feature type="domain" description="CAAX prenyl protease 2/Lysostaphin resistance protein A-like" evidence="2">
    <location>
        <begin position="123"/>
        <end position="209"/>
    </location>
</feature>
<feature type="transmembrane region" description="Helical" evidence="1">
    <location>
        <begin position="154"/>
        <end position="170"/>
    </location>
</feature>
<dbReference type="PANTHER" id="PTHR36435:SF1">
    <property type="entry name" value="CAAX AMINO TERMINAL PROTEASE FAMILY PROTEIN"/>
    <property type="match status" value="1"/>
</dbReference>
<dbReference type="GO" id="GO:0008237">
    <property type="term" value="F:metallopeptidase activity"/>
    <property type="evidence" value="ECO:0007669"/>
    <property type="project" value="UniProtKB-KW"/>
</dbReference>
<keyword evidence="1" id="KW-0472">Membrane</keyword>
<organism evidence="3 4">
    <name type="scientific">Streptobacillus felis</name>
    <dbReference type="NCBI Taxonomy" id="1384509"/>
    <lineage>
        <taxon>Bacteria</taxon>
        <taxon>Fusobacteriati</taxon>
        <taxon>Fusobacteriota</taxon>
        <taxon>Fusobacteriia</taxon>
        <taxon>Fusobacteriales</taxon>
        <taxon>Leptotrichiaceae</taxon>
        <taxon>Streptobacillus</taxon>
    </lineage>
</organism>
<keyword evidence="3" id="KW-0645">Protease</keyword>
<evidence type="ECO:0000256" key="1">
    <source>
        <dbReference type="SAM" id="Phobius"/>
    </source>
</evidence>
<dbReference type="EMBL" id="JABMKT010000046">
    <property type="protein sequence ID" value="NYV28432.1"/>
    <property type="molecule type" value="Genomic_DNA"/>
</dbReference>
<dbReference type="GO" id="GO:0004175">
    <property type="term" value="F:endopeptidase activity"/>
    <property type="evidence" value="ECO:0007669"/>
    <property type="project" value="UniProtKB-ARBA"/>
</dbReference>
<feature type="transmembrane region" description="Helical" evidence="1">
    <location>
        <begin position="12"/>
        <end position="35"/>
    </location>
</feature>
<keyword evidence="3" id="KW-0482">Metalloprotease</keyword>
<dbReference type="RefSeq" id="WP_180136375.1">
    <property type="nucleotide sequence ID" value="NZ_JABMKT010000046.1"/>
</dbReference>
<keyword evidence="3" id="KW-0378">Hydrolase</keyword>
<comment type="caution">
    <text evidence="3">The sequence shown here is derived from an EMBL/GenBank/DDBJ whole genome shotgun (WGS) entry which is preliminary data.</text>
</comment>
<feature type="transmembrane region" description="Helical" evidence="1">
    <location>
        <begin position="80"/>
        <end position="103"/>
    </location>
</feature>
<feature type="transmembrane region" description="Helical" evidence="1">
    <location>
        <begin position="198"/>
        <end position="216"/>
    </location>
</feature>
<proteinExistence type="predicted"/>
<keyword evidence="1" id="KW-0812">Transmembrane</keyword>
<evidence type="ECO:0000259" key="2">
    <source>
        <dbReference type="Pfam" id="PF02517"/>
    </source>
</evidence>
<dbReference type="Proteomes" id="UP000526184">
    <property type="component" value="Unassembled WGS sequence"/>
</dbReference>
<evidence type="ECO:0000313" key="4">
    <source>
        <dbReference type="Proteomes" id="UP000526184"/>
    </source>
</evidence>
<dbReference type="GO" id="GO:0006508">
    <property type="term" value="P:proteolysis"/>
    <property type="evidence" value="ECO:0007669"/>
    <property type="project" value="UniProtKB-KW"/>
</dbReference>
<feature type="transmembrane region" description="Helical" evidence="1">
    <location>
        <begin position="123"/>
        <end position="142"/>
    </location>
</feature>
<reference evidence="3 4" key="1">
    <citation type="submission" date="2020-05" db="EMBL/GenBank/DDBJ databases">
        <title>Streptobacillus felis strain LHL191014123.</title>
        <authorList>
            <person name="Fawzy A."/>
            <person name="Rau J."/>
            <person name="Risse K."/>
            <person name="Schauerte N."/>
            <person name="Geiger C."/>
            <person name="Blom J."/>
            <person name="Imirzalioglu C."/>
            <person name="Falgenhauer J."/>
            <person name="Bach A."/>
            <person name="Herden C."/>
            <person name="Eisenberg T."/>
        </authorList>
    </citation>
    <scope>NUCLEOTIDE SEQUENCE [LARGE SCALE GENOMIC DNA]</scope>
    <source>
        <strain evidence="3 4">LHL191014123</strain>
    </source>
</reference>
<dbReference type="PANTHER" id="PTHR36435">
    <property type="entry name" value="SLR1288 PROTEIN"/>
    <property type="match status" value="1"/>
</dbReference>
<dbReference type="GO" id="GO:0080120">
    <property type="term" value="P:CAAX-box protein maturation"/>
    <property type="evidence" value="ECO:0007669"/>
    <property type="project" value="UniProtKB-ARBA"/>
</dbReference>